<feature type="compositionally biased region" description="Basic and acidic residues" evidence="1">
    <location>
        <begin position="491"/>
        <end position="500"/>
    </location>
</feature>
<evidence type="ECO:0000313" key="4">
    <source>
        <dbReference type="Proteomes" id="UP000827092"/>
    </source>
</evidence>
<feature type="compositionally biased region" description="Basic and acidic residues" evidence="1">
    <location>
        <begin position="592"/>
        <end position="601"/>
    </location>
</feature>
<feature type="compositionally biased region" description="Polar residues" evidence="1">
    <location>
        <begin position="406"/>
        <end position="417"/>
    </location>
</feature>
<keyword evidence="2" id="KW-0472">Membrane</keyword>
<sequence length="776" mass="86454">MAHVCPKSCGRLATAAILIAVGVVQLIAGLVLIKSKYVYLLSAPDFWTAVSNFSVGGLLGVSASVWKEIGKVSSKHATRRNILASLMFSCLLINATTAAILILGEGNALLSIQLEDSGLRSPSAVNSELLAYAYATSVCSPIICVVISCVYMSGICFRRKTKRNESSKTRKILDEDDPLAYNWVFKSKVGNQPKPDPEIIRRALSTKYLSSSTDDDSYCSSDSYHPHRSNSVPSVEGMEESLQTAIGRSRARSESNLFRSKQDRQEQSNGAEENTLPSRNENTVSFIDESSSVVIPSREVLLSLPGNFNRPFEKERNHSQLADRRINTVDMPTREKQMSIVNSNGRIKSDIPFNHSDLGNIEIQSNRSRHRTPLKQQFPTKFTQIPRPTLITADVHFDSKPLKSSHGYTNHSYSPEDSTLIYEDGRSSRDIFRKEDDCFPDRKVCRTSTTKSLMLGEMEERGNDHTSVQRTSKPLMPHSQEECSIIEDWNYDGKRDKENSSTRGTTLPKQYSKKSSLSSLRKQSEEIEKSLNTRIADDTFDSTQIDCLAGEVVPIQVSTLPKKLSSKLVPVNIPAVGSSVRRYSLKGAEKSLSRNMEENPRHGTSLVRASKFNGHGEPKLLSFRGGMKAKENRNRKTKNSVPRSNQHNTTPEPSTSNYTEYPSRRSCPTSPAHTSGYMSALEETLEPSERGDETLVISSSAVQMDQERHSSSTMPSQNTVCIEYNFGNSSGMVKETMTRIIEESPELKSKKELIDQLLSDPAFQKMVKQTLKETEI</sequence>
<keyword evidence="2" id="KW-0812">Transmembrane</keyword>
<feature type="transmembrane region" description="Helical" evidence="2">
    <location>
        <begin position="46"/>
        <end position="66"/>
    </location>
</feature>
<dbReference type="AlphaFoldDB" id="A0AAV6VNX3"/>
<dbReference type="EMBL" id="JAFNEN010000055">
    <property type="protein sequence ID" value="KAG8197431.1"/>
    <property type="molecule type" value="Genomic_DNA"/>
</dbReference>
<protein>
    <submittedName>
        <fullName evidence="3">Uncharacterized protein</fullName>
    </submittedName>
</protein>
<dbReference type="Proteomes" id="UP000827092">
    <property type="component" value="Unassembled WGS sequence"/>
</dbReference>
<organism evidence="3 4">
    <name type="scientific">Oedothorax gibbosus</name>
    <dbReference type="NCBI Taxonomy" id="931172"/>
    <lineage>
        <taxon>Eukaryota</taxon>
        <taxon>Metazoa</taxon>
        <taxon>Ecdysozoa</taxon>
        <taxon>Arthropoda</taxon>
        <taxon>Chelicerata</taxon>
        <taxon>Arachnida</taxon>
        <taxon>Araneae</taxon>
        <taxon>Araneomorphae</taxon>
        <taxon>Entelegynae</taxon>
        <taxon>Araneoidea</taxon>
        <taxon>Linyphiidae</taxon>
        <taxon>Erigoninae</taxon>
        <taxon>Oedothorax</taxon>
    </lineage>
</organism>
<accession>A0AAV6VNX3</accession>
<name>A0AAV6VNX3_9ARAC</name>
<feature type="compositionally biased region" description="Polar residues" evidence="1">
    <location>
        <begin position="639"/>
        <end position="675"/>
    </location>
</feature>
<feature type="transmembrane region" description="Helical" evidence="2">
    <location>
        <begin position="12"/>
        <end position="34"/>
    </location>
</feature>
<keyword evidence="4" id="KW-1185">Reference proteome</keyword>
<reference evidence="3 4" key="1">
    <citation type="journal article" date="2022" name="Nat. Ecol. Evol.">
        <title>A masculinizing supergene underlies an exaggerated male reproductive morph in a spider.</title>
        <authorList>
            <person name="Hendrickx F."/>
            <person name="De Corte Z."/>
            <person name="Sonet G."/>
            <person name="Van Belleghem S.M."/>
            <person name="Kostlbacher S."/>
            <person name="Vangestel C."/>
        </authorList>
    </citation>
    <scope>NUCLEOTIDE SEQUENCE [LARGE SCALE GENOMIC DNA]</scope>
    <source>
        <strain evidence="3">W744_W776</strain>
    </source>
</reference>
<feature type="region of interest" description="Disordered" evidence="1">
    <location>
        <begin position="592"/>
        <end position="675"/>
    </location>
</feature>
<feature type="region of interest" description="Disordered" evidence="1">
    <location>
        <begin position="210"/>
        <end position="283"/>
    </location>
</feature>
<evidence type="ECO:0000313" key="3">
    <source>
        <dbReference type="EMBL" id="KAG8197431.1"/>
    </source>
</evidence>
<keyword evidence="2" id="KW-1133">Transmembrane helix</keyword>
<feature type="transmembrane region" description="Helical" evidence="2">
    <location>
        <begin position="86"/>
        <end position="112"/>
    </location>
</feature>
<comment type="caution">
    <text evidence="3">The sequence shown here is derived from an EMBL/GenBank/DDBJ whole genome shotgun (WGS) entry which is preliminary data.</text>
</comment>
<feature type="compositionally biased region" description="Low complexity" evidence="1">
    <location>
        <begin position="210"/>
        <end position="223"/>
    </location>
</feature>
<feature type="compositionally biased region" description="Polar residues" evidence="1">
    <location>
        <begin position="267"/>
        <end position="283"/>
    </location>
</feature>
<gene>
    <name evidence="3" type="ORF">JTE90_014916</name>
</gene>
<evidence type="ECO:0000256" key="1">
    <source>
        <dbReference type="SAM" id="MobiDB-lite"/>
    </source>
</evidence>
<feature type="region of interest" description="Disordered" evidence="1">
    <location>
        <begin position="400"/>
        <end position="421"/>
    </location>
</feature>
<proteinExistence type="predicted"/>
<evidence type="ECO:0000256" key="2">
    <source>
        <dbReference type="SAM" id="Phobius"/>
    </source>
</evidence>
<feature type="compositionally biased region" description="Low complexity" evidence="1">
    <location>
        <begin position="509"/>
        <end position="521"/>
    </location>
</feature>
<feature type="region of interest" description="Disordered" evidence="1">
    <location>
        <begin position="459"/>
        <end position="525"/>
    </location>
</feature>